<dbReference type="Pfam" id="PF24883">
    <property type="entry name" value="NPHP3_N"/>
    <property type="match status" value="1"/>
</dbReference>
<feature type="domain" description="NACHT" evidence="2">
    <location>
        <begin position="161"/>
        <end position="307"/>
    </location>
</feature>
<dbReference type="PANTHER" id="PTHR10039">
    <property type="entry name" value="AMELOGENIN"/>
    <property type="match status" value="1"/>
</dbReference>
<dbReference type="InterPro" id="IPR056884">
    <property type="entry name" value="NPHP3-like_N"/>
</dbReference>
<sequence length="498" mass="56002">MVGGSAKKLGDRDVQGLAESLRELVGMASDCPVAEIRGTDVIESIEHLALEVASLIDEYTGRSFMEHLGKAQIAACQAMVKDLYEGLRTKIIARTANHVKEMQENAKRRDADKLVKDIREWLSAPNTSVNHKSARDICVEGTGSWFAKDEQFLVWLNKPGTTLWIEGGPGFGKTVLFSTTVDGVRKHTGPRGSTCGCAYFYFDGREAGAALEKFETLLRSILAQLCFNQADIPDVMKRLYNVDGKDHPEPTLSQLRTTLEEVLKGFNEVYILIDALDECDLQVELLDWMDSLQLTPQGLHLLATSRPVRIIEERMPNSSHVCIPLTSDLLDNDIKTYVDGHVKASNDLKLLMTKEMKKKLRIRGDGMFRLVAFWINDLKHCFTAEDVTETLERLLTSLNDMYHSMVSRIHLQHLLYTQAIIQWLLFSVWQLTLEEIAVVPCFDFSNGRPVFNKNRCFGNPKAVLDVCGGLVVVSQGRFMLAHLTVKEFLLQQDTASHQ</sequence>
<dbReference type="Gene3D" id="3.40.50.300">
    <property type="entry name" value="P-loop containing nucleotide triphosphate hydrolases"/>
    <property type="match status" value="1"/>
</dbReference>
<accession>A0A0C9T0U8</accession>
<reference evidence="4" key="2">
    <citation type="submission" date="2015-01" db="EMBL/GenBank/DDBJ databases">
        <title>Evolutionary Origins and Diversification of the Mycorrhizal Mutualists.</title>
        <authorList>
            <consortium name="DOE Joint Genome Institute"/>
            <consortium name="Mycorrhizal Genomics Consortium"/>
            <person name="Kohler A."/>
            <person name="Kuo A."/>
            <person name="Nagy L.G."/>
            <person name="Floudas D."/>
            <person name="Copeland A."/>
            <person name="Barry K.W."/>
            <person name="Cichocki N."/>
            <person name="Veneault-Fourrey C."/>
            <person name="LaButti K."/>
            <person name="Lindquist E.A."/>
            <person name="Lipzen A."/>
            <person name="Lundell T."/>
            <person name="Morin E."/>
            <person name="Murat C."/>
            <person name="Riley R."/>
            <person name="Ohm R."/>
            <person name="Sun H."/>
            <person name="Tunlid A."/>
            <person name="Henrissat B."/>
            <person name="Grigoriev I.V."/>
            <person name="Hibbett D.S."/>
            <person name="Martin F."/>
        </authorList>
    </citation>
    <scope>NUCLEOTIDE SEQUENCE [LARGE SCALE GENOMIC DNA]</scope>
    <source>
        <strain evidence="4">ATCC 200175</strain>
    </source>
</reference>
<protein>
    <recommendedName>
        <fullName evidence="2">NACHT domain-containing protein</fullName>
    </recommendedName>
</protein>
<dbReference type="PROSITE" id="PS50837">
    <property type="entry name" value="NACHT"/>
    <property type="match status" value="1"/>
</dbReference>
<evidence type="ECO:0000256" key="1">
    <source>
        <dbReference type="ARBA" id="ARBA00022737"/>
    </source>
</evidence>
<evidence type="ECO:0000313" key="4">
    <source>
        <dbReference type="Proteomes" id="UP000053647"/>
    </source>
</evidence>
<evidence type="ECO:0000259" key="2">
    <source>
        <dbReference type="PROSITE" id="PS50837"/>
    </source>
</evidence>
<dbReference type="SUPFAM" id="SSF52540">
    <property type="entry name" value="P-loop containing nucleoside triphosphate hydrolases"/>
    <property type="match status" value="1"/>
</dbReference>
<proteinExistence type="predicted"/>
<dbReference type="EMBL" id="KN821241">
    <property type="protein sequence ID" value="KIJ05103.1"/>
    <property type="molecule type" value="Genomic_DNA"/>
</dbReference>
<keyword evidence="4" id="KW-1185">Reference proteome</keyword>
<name>A0A0C9T0U8_PAXIN</name>
<dbReference type="InterPro" id="IPR027417">
    <property type="entry name" value="P-loop_NTPase"/>
</dbReference>
<dbReference type="Proteomes" id="UP000053647">
    <property type="component" value="Unassembled WGS sequence"/>
</dbReference>
<dbReference type="OrthoDB" id="7464126at2759"/>
<dbReference type="PANTHER" id="PTHR10039:SF16">
    <property type="entry name" value="GPI INOSITOL-DEACYLASE"/>
    <property type="match status" value="1"/>
</dbReference>
<organism evidence="3 4">
    <name type="scientific">Paxillus involutus ATCC 200175</name>
    <dbReference type="NCBI Taxonomy" id="664439"/>
    <lineage>
        <taxon>Eukaryota</taxon>
        <taxon>Fungi</taxon>
        <taxon>Dikarya</taxon>
        <taxon>Basidiomycota</taxon>
        <taxon>Agaricomycotina</taxon>
        <taxon>Agaricomycetes</taxon>
        <taxon>Agaricomycetidae</taxon>
        <taxon>Boletales</taxon>
        <taxon>Paxilineae</taxon>
        <taxon>Paxillaceae</taxon>
        <taxon>Paxillus</taxon>
    </lineage>
</organism>
<dbReference type="AlphaFoldDB" id="A0A0C9T0U8"/>
<gene>
    <name evidence="3" type="ORF">PAXINDRAFT_21612</name>
</gene>
<dbReference type="InterPro" id="IPR007111">
    <property type="entry name" value="NACHT_NTPase"/>
</dbReference>
<dbReference type="HOGENOM" id="CLU_045729_0_0_1"/>
<keyword evidence="1" id="KW-0677">Repeat</keyword>
<evidence type="ECO:0000313" key="3">
    <source>
        <dbReference type="EMBL" id="KIJ05103.1"/>
    </source>
</evidence>
<reference evidence="3 4" key="1">
    <citation type="submission" date="2014-06" db="EMBL/GenBank/DDBJ databases">
        <authorList>
            <consortium name="DOE Joint Genome Institute"/>
            <person name="Kuo A."/>
            <person name="Kohler A."/>
            <person name="Nagy L.G."/>
            <person name="Floudas D."/>
            <person name="Copeland A."/>
            <person name="Barry K.W."/>
            <person name="Cichocki N."/>
            <person name="Veneault-Fourrey C."/>
            <person name="LaButti K."/>
            <person name="Lindquist E.A."/>
            <person name="Lipzen A."/>
            <person name="Lundell T."/>
            <person name="Morin E."/>
            <person name="Murat C."/>
            <person name="Sun H."/>
            <person name="Tunlid A."/>
            <person name="Henrissat B."/>
            <person name="Grigoriev I.V."/>
            <person name="Hibbett D.S."/>
            <person name="Martin F."/>
            <person name="Nordberg H.P."/>
            <person name="Cantor M.N."/>
            <person name="Hua S.X."/>
        </authorList>
    </citation>
    <scope>NUCLEOTIDE SEQUENCE [LARGE SCALE GENOMIC DNA]</scope>
    <source>
        <strain evidence="3 4">ATCC 200175</strain>
    </source>
</reference>